<dbReference type="EMBL" id="DS647318">
    <property type="protein sequence ID" value="EEC02281.1"/>
    <property type="molecule type" value="Genomic_DNA"/>
</dbReference>
<dbReference type="PaxDb" id="6945-B7P6Q9"/>
<feature type="compositionally biased region" description="Polar residues" evidence="1">
    <location>
        <begin position="96"/>
        <end position="105"/>
    </location>
</feature>
<dbReference type="EMBL" id="ABJB010802769">
    <property type="status" value="NOT_ANNOTATED_CDS"/>
    <property type="molecule type" value="Genomic_DNA"/>
</dbReference>
<proteinExistence type="predicted"/>
<gene>
    <name evidence="2" type="ORF">IscW_ISCW000974</name>
</gene>
<dbReference type="VEuPathDB" id="VectorBase:ISCI000974"/>
<protein>
    <submittedName>
        <fullName evidence="2 3">Uncharacterized protein</fullName>
    </submittedName>
</protein>
<feature type="compositionally biased region" description="Basic and acidic residues" evidence="1">
    <location>
        <begin position="107"/>
        <end position="117"/>
    </location>
</feature>
<accession>B7P6Q9</accession>
<dbReference type="EnsemblMetazoa" id="ISCW000974-RA">
    <property type="protein sequence ID" value="ISCW000974-PA"/>
    <property type="gene ID" value="ISCW000974"/>
</dbReference>
<keyword evidence="4" id="KW-1185">Reference proteome</keyword>
<evidence type="ECO:0000313" key="4">
    <source>
        <dbReference type="Proteomes" id="UP000001555"/>
    </source>
</evidence>
<sequence>MKLRVSAQTSARQAGTKRVDSFVVTAANKKKHTHWSSLVHTVLHYLPLHFVVQFFRFSSRSKRGKRSPEWGIAHALIASTAAALRDAIKVNAQCQPTTRHTSQTMVEAHDPSSPKQR</sequence>
<dbReference type="InParanoid" id="B7P6Q9"/>
<evidence type="ECO:0000313" key="2">
    <source>
        <dbReference type="EMBL" id="EEC02281.1"/>
    </source>
</evidence>
<reference evidence="2 4" key="1">
    <citation type="submission" date="2008-03" db="EMBL/GenBank/DDBJ databases">
        <title>Annotation of Ixodes scapularis.</title>
        <authorList>
            <consortium name="Ixodes scapularis Genome Project Consortium"/>
            <person name="Caler E."/>
            <person name="Hannick L.I."/>
            <person name="Bidwell S."/>
            <person name="Joardar V."/>
            <person name="Thiagarajan M."/>
            <person name="Amedeo P."/>
            <person name="Galinsky K.J."/>
            <person name="Schobel S."/>
            <person name="Inman J."/>
            <person name="Hostetler J."/>
            <person name="Miller J."/>
            <person name="Hammond M."/>
            <person name="Megy K."/>
            <person name="Lawson D."/>
            <person name="Kodira C."/>
            <person name="Sutton G."/>
            <person name="Meyer J."/>
            <person name="Hill C.A."/>
            <person name="Birren B."/>
            <person name="Nene V."/>
            <person name="Collins F."/>
            <person name="Alarcon-Chaidez F."/>
            <person name="Wikel S."/>
            <person name="Strausberg R."/>
        </authorList>
    </citation>
    <scope>NUCLEOTIDE SEQUENCE [LARGE SCALE GENOMIC DNA]</scope>
    <source>
        <strain evidence="4">Wikel</strain>
        <strain evidence="2">Wikel colony</strain>
    </source>
</reference>
<reference evidence="3" key="2">
    <citation type="submission" date="2020-05" db="UniProtKB">
        <authorList>
            <consortium name="EnsemblMetazoa"/>
        </authorList>
    </citation>
    <scope>IDENTIFICATION</scope>
    <source>
        <strain evidence="3">wikel</strain>
    </source>
</reference>
<dbReference type="AlphaFoldDB" id="B7P6Q9"/>
<evidence type="ECO:0000313" key="3">
    <source>
        <dbReference type="EnsemblMetazoa" id="ISCW000974-PA"/>
    </source>
</evidence>
<evidence type="ECO:0000256" key="1">
    <source>
        <dbReference type="SAM" id="MobiDB-lite"/>
    </source>
</evidence>
<dbReference type="VEuPathDB" id="VectorBase:ISCW000974"/>
<organism>
    <name type="scientific">Ixodes scapularis</name>
    <name type="common">Black-legged tick</name>
    <name type="synonym">Deer tick</name>
    <dbReference type="NCBI Taxonomy" id="6945"/>
    <lineage>
        <taxon>Eukaryota</taxon>
        <taxon>Metazoa</taxon>
        <taxon>Ecdysozoa</taxon>
        <taxon>Arthropoda</taxon>
        <taxon>Chelicerata</taxon>
        <taxon>Arachnida</taxon>
        <taxon>Acari</taxon>
        <taxon>Parasitiformes</taxon>
        <taxon>Ixodida</taxon>
        <taxon>Ixodoidea</taxon>
        <taxon>Ixodidae</taxon>
        <taxon>Ixodinae</taxon>
        <taxon>Ixodes</taxon>
    </lineage>
</organism>
<name>B7P6Q9_IXOSC</name>
<dbReference type="HOGENOM" id="CLU_2087442_0_0_1"/>
<dbReference type="Proteomes" id="UP000001555">
    <property type="component" value="Unassembled WGS sequence"/>
</dbReference>
<feature type="region of interest" description="Disordered" evidence="1">
    <location>
        <begin position="96"/>
        <end position="117"/>
    </location>
</feature>